<dbReference type="Proteomes" id="UP001465755">
    <property type="component" value="Unassembled WGS sequence"/>
</dbReference>
<evidence type="ECO:0000313" key="2">
    <source>
        <dbReference type="EMBL" id="KAK9794075.1"/>
    </source>
</evidence>
<proteinExistence type="predicted"/>
<evidence type="ECO:0000313" key="3">
    <source>
        <dbReference type="Proteomes" id="UP001465755"/>
    </source>
</evidence>
<dbReference type="PANTHER" id="PTHR31834">
    <property type="entry name" value="INITIATION-SPECIFIC ALPHA-1,6-MANNOSYLTRANSFERASE"/>
    <property type="match status" value="1"/>
</dbReference>
<reference evidence="2 3" key="1">
    <citation type="journal article" date="2024" name="Nat. Commun.">
        <title>Phylogenomics reveals the evolutionary origins of lichenization in chlorophyte algae.</title>
        <authorList>
            <person name="Puginier C."/>
            <person name="Libourel C."/>
            <person name="Otte J."/>
            <person name="Skaloud P."/>
            <person name="Haon M."/>
            <person name="Grisel S."/>
            <person name="Petersen M."/>
            <person name="Berrin J.G."/>
            <person name="Delaux P.M."/>
            <person name="Dal Grande F."/>
            <person name="Keller J."/>
        </authorList>
    </citation>
    <scope>NUCLEOTIDE SEQUENCE [LARGE SCALE GENOMIC DNA]</scope>
    <source>
        <strain evidence="2 3">SAG 2036</strain>
    </source>
</reference>
<dbReference type="SUPFAM" id="SSF53448">
    <property type="entry name" value="Nucleotide-diphospho-sugar transferases"/>
    <property type="match status" value="1"/>
</dbReference>
<dbReference type="GO" id="GO:0000136">
    <property type="term" value="C:mannan polymerase complex"/>
    <property type="evidence" value="ECO:0007669"/>
    <property type="project" value="TreeGrafter"/>
</dbReference>
<dbReference type="PANTHER" id="PTHR31834:SF1">
    <property type="entry name" value="INITIATION-SPECIFIC ALPHA-1,6-MANNOSYLTRANSFERASE"/>
    <property type="match status" value="1"/>
</dbReference>
<accession>A0AAW1NR87</accession>
<feature type="compositionally biased region" description="Low complexity" evidence="1">
    <location>
        <begin position="329"/>
        <end position="344"/>
    </location>
</feature>
<feature type="region of interest" description="Disordered" evidence="1">
    <location>
        <begin position="329"/>
        <end position="355"/>
    </location>
</feature>
<name>A0AAW1NR87_9CHLO</name>
<dbReference type="InterPro" id="IPR007577">
    <property type="entry name" value="GlycoTrfase_DXD_sugar-bd_CS"/>
</dbReference>
<dbReference type="Gene3D" id="3.90.550.20">
    <property type="match status" value="1"/>
</dbReference>
<dbReference type="EMBL" id="JALJOQ010000142">
    <property type="protein sequence ID" value="KAK9794075.1"/>
    <property type="molecule type" value="Genomic_DNA"/>
</dbReference>
<dbReference type="SUPFAM" id="SSF53335">
    <property type="entry name" value="S-adenosyl-L-methionine-dependent methyltransferases"/>
    <property type="match status" value="1"/>
</dbReference>
<dbReference type="GO" id="GO:0000009">
    <property type="term" value="F:alpha-1,6-mannosyltransferase activity"/>
    <property type="evidence" value="ECO:0007669"/>
    <property type="project" value="InterPro"/>
</dbReference>
<feature type="compositionally biased region" description="Polar residues" evidence="1">
    <location>
        <begin position="724"/>
        <end position="736"/>
    </location>
</feature>
<dbReference type="InterPro" id="IPR029044">
    <property type="entry name" value="Nucleotide-diphossugar_trans"/>
</dbReference>
<sequence length="757" mass="82445">MSRTEQPLIPSKGSQSWHGALRPQGAAARDGLDCFTPHPVALASRFRRALTLILTLTALGSAGWLLVLHGSACEDVCHWEPSAAYGRRSLAEGSADLRNLTQLATPGQPFIFQPTAAAKPARQGVEIPRIIHQINPATVLATEIRHMTTWRQKNPTWEVRFYDSAACLQFVRTHFSRYLAAYEALPQNVERADFCRYMVVLKHGGVSADVDTDSARSMDELMQPGDRLVVGWEREYADDQLMAKDKFVRAAQVQQRGKGQTGIRILPKVAFAPDANGPAMVTRDDPRVFVWHHFSGAWKGHARSARLQCRPSNVPRALCALRAKMLGSKGASSADAGSGSRALSPKGVGEYGGGKARDRLHPVSMTWQPPFYMMVFPIGQGPKQAGMDVSAELTKYGEWQPPLPYNVTPTPVQAMLSALDRGSSAASAKGKWRQASGQRGLLDVGPGMGLLTLTAAARGHRVVAFEPGARNADSLGASIVVNRFEKLIELHKEAIPISEAAMCNTSMRNSRKQHQCLDPAAEHEPAGGKLHMEIGAVHINAPSQEAAIAQELKALLTGPNPPAAVLMDLYPSKLEGRGSSPFGWASVLDKLHDFGYTEVTHAGHACNARWKAHLASMQPEGNHTNARMRQSKLEQMVTWPRDRPAWCPLPTTLFATFLVDIPVGSAEHVLLQQAGSAERGPPSDSDDVHRRVQAAVDQGKASTLADQSCAVLYDSSNAGLRMSLSQQPDSALTWSARNKLRSEVRDQERQSKNANRH</sequence>
<feature type="region of interest" description="Disordered" evidence="1">
    <location>
        <begin position="724"/>
        <end position="757"/>
    </location>
</feature>
<feature type="region of interest" description="Disordered" evidence="1">
    <location>
        <begin position="1"/>
        <end position="22"/>
    </location>
</feature>
<gene>
    <name evidence="2" type="ORF">WJX73_008696</name>
</gene>
<dbReference type="InterPro" id="IPR029063">
    <property type="entry name" value="SAM-dependent_MTases_sf"/>
</dbReference>
<dbReference type="InterPro" id="IPR039367">
    <property type="entry name" value="Och1-like"/>
</dbReference>
<comment type="caution">
    <text evidence="2">The sequence shown here is derived from an EMBL/GenBank/DDBJ whole genome shotgun (WGS) entry which is preliminary data.</text>
</comment>
<keyword evidence="3" id="KW-1185">Reference proteome</keyword>
<dbReference type="Pfam" id="PF04488">
    <property type="entry name" value="Gly_transf_sug"/>
    <property type="match status" value="1"/>
</dbReference>
<organism evidence="2 3">
    <name type="scientific">Symbiochloris irregularis</name>
    <dbReference type="NCBI Taxonomy" id="706552"/>
    <lineage>
        <taxon>Eukaryota</taxon>
        <taxon>Viridiplantae</taxon>
        <taxon>Chlorophyta</taxon>
        <taxon>core chlorophytes</taxon>
        <taxon>Trebouxiophyceae</taxon>
        <taxon>Trebouxiales</taxon>
        <taxon>Trebouxiaceae</taxon>
        <taxon>Symbiochloris</taxon>
    </lineage>
</organism>
<evidence type="ECO:0000256" key="1">
    <source>
        <dbReference type="SAM" id="MobiDB-lite"/>
    </source>
</evidence>
<protein>
    <submittedName>
        <fullName evidence="2">Uncharacterized protein</fullName>
    </submittedName>
</protein>
<dbReference type="GO" id="GO:0006487">
    <property type="term" value="P:protein N-linked glycosylation"/>
    <property type="evidence" value="ECO:0007669"/>
    <property type="project" value="TreeGrafter"/>
</dbReference>
<feature type="compositionally biased region" description="Basic and acidic residues" evidence="1">
    <location>
        <begin position="740"/>
        <end position="751"/>
    </location>
</feature>
<dbReference type="AlphaFoldDB" id="A0AAW1NR87"/>